<feature type="compositionally biased region" description="Low complexity" evidence="2">
    <location>
        <begin position="235"/>
        <end position="255"/>
    </location>
</feature>
<proteinExistence type="predicted"/>
<dbReference type="PANTHER" id="PTHR14873">
    <property type="entry name" value="OS06G0694100 PROTEIN"/>
    <property type="match status" value="1"/>
</dbReference>
<feature type="compositionally biased region" description="Low complexity" evidence="2">
    <location>
        <begin position="270"/>
        <end position="284"/>
    </location>
</feature>
<reference evidence="3 4" key="1">
    <citation type="journal article" date="2023" name="Commun. Biol.">
        <title>Reorganization of the ancestral sex-determining regions during the evolution of trioecy in Pleodorina starrii.</title>
        <authorList>
            <person name="Takahashi K."/>
            <person name="Suzuki S."/>
            <person name="Kawai-Toyooka H."/>
            <person name="Yamamoto K."/>
            <person name="Hamaji T."/>
            <person name="Ootsuki R."/>
            <person name="Yamaguchi H."/>
            <person name="Kawachi M."/>
            <person name="Higashiyama T."/>
            <person name="Nozaki H."/>
        </authorList>
    </citation>
    <scope>NUCLEOTIDE SEQUENCE [LARGE SCALE GENOMIC DNA]</scope>
    <source>
        <strain evidence="3 4">NIES-4479</strain>
    </source>
</reference>
<dbReference type="AlphaFoldDB" id="A0A9W6F8R5"/>
<evidence type="ECO:0000313" key="4">
    <source>
        <dbReference type="Proteomes" id="UP001165080"/>
    </source>
</evidence>
<comment type="caution">
    <text evidence="3">The sequence shown here is derived from an EMBL/GenBank/DDBJ whole genome shotgun (WGS) entry which is preliminary data.</text>
</comment>
<feature type="coiled-coil region" evidence="1">
    <location>
        <begin position="150"/>
        <end position="184"/>
    </location>
</feature>
<keyword evidence="1" id="KW-0175">Coiled coil</keyword>
<feature type="region of interest" description="Disordered" evidence="2">
    <location>
        <begin position="592"/>
        <end position="616"/>
    </location>
</feature>
<feature type="region of interest" description="Disordered" evidence="2">
    <location>
        <begin position="321"/>
        <end position="347"/>
    </location>
</feature>
<evidence type="ECO:0000256" key="1">
    <source>
        <dbReference type="SAM" id="Coils"/>
    </source>
</evidence>
<feature type="compositionally biased region" description="Low complexity" evidence="2">
    <location>
        <begin position="325"/>
        <end position="344"/>
    </location>
</feature>
<feature type="compositionally biased region" description="Polar residues" evidence="2">
    <location>
        <begin position="601"/>
        <end position="612"/>
    </location>
</feature>
<dbReference type="Proteomes" id="UP001165080">
    <property type="component" value="Unassembled WGS sequence"/>
</dbReference>
<organism evidence="3 4">
    <name type="scientific">Pleodorina starrii</name>
    <dbReference type="NCBI Taxonomy" id="330485"/>
    <lineage>
        <taxon>Eukaryota</taxon>
        <taxon>Viridiplantae</taxon>
        <taxon>Chlorophyta</taxon>
        <taxon>core chlorophytes</taxon>
        <taxon>Chlorophyceae</taxon>
        <taxon>CS clade</taxon>
        <taxon>Chlamydomonadales</taxon>
        <taxon>Volvocaceae</taxon>
        <taxon>Pleodorina</taxon>
    </lineage>
</organism>
<accession>A0A9W6F8R5</accession>
<evidence type="ECO:0000313" key="3">
    <source>
        <dbReference type="EMBL" id="GLC59970.1"/>
    </source>
</evidence>
<protein>
    <submittedName>
        <fullName evidence="3">Uncharacterized protein</fullName>
    </submittedName>
</protein>
<dbReference type="PANTHER" id="PTHR14873:SF1">
    <property type="entry name" value="OS06G0694100 PROTEIN"/>
    <property type="match status" value="1"/>
</dbReference>
<name>A0A9W6F8R5_9CHLO</name>
<evidence type="ECO:0000256" key="2">
    <source>
        <dbReference type="SAM" id="MobiDB-lite"/>
    </source>
</evidence>
<keyword evidence="4" id="KW-1185">Reference proteome</keyword>
<feature type="region of interest" description="Disordered" evidence="2">
    <location>
        <begin position="210"/>
        <end position="286"/>
    </location>
</feature>
<sequence length="778" mass="80218">MVWAEDNPLIRMDLADDDVFALFNEQPQSPGVTSLLRHCIGDDNDFGEVSSVISAEYGQVTGPGSEGAEISLPFPSRLSALSEAQTFAQHTQLQLAQGESRAPLIGETSGMPLPGFSLGTNFPAIMSTKIGYAGEVAVARRRGRKPKPRLPDLQQRLDGLQEQFKQLSNENIFLRNKLKVLERVVPYRDESVGFLTQLLSSVPAAAARASGRTLTQTETAAAAGSVELPREREQSPSASGDAADSNSSGSGLSAATPGTPGEAQSSHAPAGSGSTEGTAGSTGARVGTASGGRCLMGNTAATGIAAFTSLASSDTAAPGIGRMASGYSQPQQHHGSGQSGSSPGTPAVLALCPSPDGDVPAITLAALEELKRVTAQEFRLLWKHICLQLGVLVTGAEVHGPGSSPYIRLERFLERALSYMDKITLLSPACFVHSMYMNVETGQPERPSDSFWITCARALQLSQQQLREVTSLAAVYEQNLVPVVQQRLQLSMQLSTRLAAATGPQRGGSSSSSDALTVRLSVDELAEQLERNVLKEHQTHWNIGDFLCSSVLTPMQVAKALSIAYPYIPDGVAMLHAFKLISAQDDAAAAAASQRVPAPNPNASQPQTSANPQPFPSIAGLLASQLPALAAGLMVGAGQAQAPRGMNTIAALQQQAAGGGGGVGQMAAALAKLAAGLPPVQLQQMLAAVAGVGMQQTAQFQPLLAGLQGAALAARTTQPPAAAAMPVAAAAVPRCLPAAAPPQLQGLTALLGALAAAQQTAVAHSAAHVQTGAAAGSR</sequence>
<dbReference type="EMBL" id="BRXU01000031">
    <property type="protein sequence ID" value="GLC59970.1"/>
    <property type="molecule type" value="Genomic_DNA"/>
</dbReference>
<gene>
    <name evidence="3" type="primary">PLEST005687</name>
    <name evidence="3" type="ORF">PLESTB_001559300</name>
</gene>